<evidence type="ECO:0008006" key="7">
    <source>
        <dbReference type="Google" id="ProtNLM"/>
    </source>
</evidence>
<protein>
    <recommendedName>
        <fullName evidence="7">Dehydrogenase/reductase SDR family member 8</fullName>
    </recommendedName>
</protein>
<keyword evidence="2" id="KW-0521">NADP</keyword>
<dbReference type="PANTHER" id="PTHR24322">
    <property type="entry name" value="PKSB"/>
    <property type="match status" value="1"/>
</dbReference>
<gene>
    <name evidence="5" type="ORF">BCR34DRAFT_609240</name>
</gene>
<dbReference type="SUPFAM" id="SSF51735">
    <property type="entry name" value="NAD(P)-binding Rossmann-fold domains"/>
    <property type="match status" value="1"/>
</dbReference>
<evidence type="ECO:0000256" key="1">
    <source>
        <dbReference type="ARBA" id="ARBA00006484"/>
    </source>
</evidence>
<evidence type="ECO:0000256" key="4">
    <source>
        <dbReference type="RuleBase" id="RU000363"/>
    </source>
</evidence>
<evidence type="ECO:0000313" key="6">
    <source>
        <dbReference type="Proteomes" id="UP000193144"/>
    </source>
</evidence>
<dbReference type="EMBL" id="MCFA01000640">
    <property type="protein sequence ID" value="ORX89415.1"/>
    <property type="molecule type" value="Genomic_DNA"/>
</dbReference>
<dbReference type="Gene3D" id="3.40.50.720">
    <property type="entry name" value="NAD(P)-binding Rossmann-like Domain"/>
    <property type="match status" value="1"/>
</dbReference>
<dbReference type="Proteomes" id="UP000193144">
    <property type="component" value="Unassembled WGS sequence"/>
</dbReference>
<accession>A0A1Y1XUQ8</accession>
<dbReference type="InterPro" id="IPR002347">
    <property type="entry name" value="SDR_fam"/>
</dbReference>
<proteinExistence type="inferred from homology"/>
<dbReference type="PANTHER" id="PTHR24322:SF736">
    <property type="entry name" value="RETINOL DEHYDROGENASE 10"/>
    <property type="match status" value="1"/>
</dbReference>
<dbReference type="PRINTS" id="PR00081">
    <property type="entry name" value="GDHRDH"/>
</dbReference>
<dbReference type="InterPro" id="IPR036291">
    <property type="entry name" value="NAD(P)-bd_dom_sf"/>
</dbReference>
<organism evidence="5 6">
    <name type="scientific">Clohesyomyces aquaticus</name>
    <dbReference type="NCBI Taxonomy" id="1231657"/>
    <lineage>
        <taxon>Eukaryota</taxon>
        <taxon>Fungi</taxon>
        <taxon>Dikarya</taxon>
        <taxon>Ascomycota</taxon>
        <taxon>Pezizomycotina</taxon>
        <taxon>Dothideomycetes</taxon>
        <taxon>Pleosporomycetidae</taxon>
        <taxon>Pleosporales</taxon>
        <taxon>Lindgomycetaceae</taxon>
        <taxon>Clohesyomyces</taxon>
    </lineage>
</organism>
<dbReference type="AlphaFoldDB" id="A0A1Y1XUQ8"/>
<reference evidence="5 6" key="1">
    <citation type="submission" date="2016-07" db="EMBL/GenBank/DDBJ databases">
        <title>Pervasive Adenine N6-methylation of Active Genes in Fungi.</title>
        <authorList>
            <consortium name="DOE Joint Genome Institute"/>
            <person name="Mondo S.J."/>
            <person name="Dannebaum R.O."/>
            <person name="Kuo R.C."/>
            <person name="Labutti K."/>
            <person name="Haridas S."/>
            <person name="Kuo A."/>
            <person name="Salamov A."/>
            <person name="Ahrendt S.R."/>
            <person name="Lipzen A."/>
            <person name="Sullivan W."/>
            <person name="Andreopoulos W.B."/>
            <person name="Clum A."/>
            <person name="Lindquist E."/>
            <person name="Daum C."/>
            <person name="Ramamoorthy G.K."/>
            <person name="Gryganskyi A."/>
            <person name="Culley D."/>
            <person name="Magnuson J.K."/>
            <person name="James T.Y."/>
            <person name="O'Malley M.A."/>
            <person name="Stajich J.E."/>
            <person name="Spatafora J.W."/>
            <person name="Visel A."/>
            <person name="Grigoriev I.V."/>
        </authorList>
    </citation>
    <scope>NUCLEOTIDE SEQUENCE [LARGE SCALE GENOMIC DNA]</scope>
    <source>
        <strain evidence="5 6">CBS 115471</strain>
    </source>
</reference>
<comment type="similarity">
    <text evidence="1 4">Belongs to the short-chain dehydrogenases/reductases (SDR) family.</text>
</comment>
<sequence>MSLIPQRLKSTLEEPLLTGTLLYLLTLGPPHIRARLLSPLQSTLLYRDGAARVAQFITLLKALVAIGTLKRISGLLNRLALNNWSLRRQGAAFAFGPQKKELVLITGGSSGFGYEMVKGFARVARVVVVDVVEMPEELRVLSDVHFYRCDLADTSAIVSISQTIRQTHGAPSILINNAGIGIGRSVLETSNSECEKVFQVNLISHFALIREFLPAMLEMRKGHIVTIASMASFVATPGSVDYCCSKVAALYLSDGIRAECLTRYPNGSSICTTSVHPSWHATGIIKGNVKDLVKHGVVLDPPSNVSDRVVEQVLAGRSGRIYVPRAQEGNARLREWPLWAQDVVMGYVWKRASELE</sequence>
<dbReference type="Pfam" id="PF00106">
    <property type="entry name" value="adh_short"/>
    <property type="match status" value="1"/>
</dbReference>
<dbReference type="PRINTS" id="PR00080">
    <property type="entry name" value="SDRFAMILY"/>
</dbReference>
<dbReference type="GO" id="GO:0016616">
    <property type="term" value="F:oxidoreductase activity, acting on the CH-OH group of donors, NAD or NADP as acceptor"/>
    <property type="evidence" value="ECO:0007669"/>
    <property type="project" value="TreeGrafter"/>
</dbReference>
<evidence type="ECO:0000256" key="3">
    <source>
        <dbReference type="ARBA" id="ARBA00023002"/>
    </source>
</evidence>
<comment type="caution">
    <text evidence="5">The sequence shown here is derived from an EMBL/GenBank/DDBJ whole genome shotgun (WGS) entry which is preliminary data.</text>
</comment>
<dbReference type="OrthoDB" id="10253736at2759"/>
<evidence type="ECO:0000313" key="5">
    <source>
        <dbReference type="EMBL" id="ORX89415.1"/>
    </source>
</evidence>
<dbReference type="STRING" id="1231657.A0A1Y1XUQ8"/>
<dbReference type="InterPro" id="IPR020904">
    <property type="entry name" value="Sc_DH/Rdtase_CS"/>
</dbReference>
<evidence type="ECO:0000256" key="2">
    <source>
        <dbReference type="ARBA" id="ARBA00022857"/>
    </source>
</evidence>
<keyword evidence="6" id="KW-1185">Reference proteome</keyword>
<name>A0A1Y1XUQ8_9PLEO</name>
<dbReference type="PROSITE" id="PS00061">
    <property type="entry name" value="ADH_SHORT"/>
    <property type="match status" value="1"/>
</dbReference>
<keyword evidence="3" id="KW-0560">Oxidoreductase</keyword>